<dbReference type="PANTHER" id="PTHR47197:SF3">
    <property type="entry name" value="DIHYDRO-HEME D1 DEHYDROGENASE"/>
    <property type="match status" value="1"/>
</dbReference>
<dbReference type="EMBL" id="PPPD01000001">
    <property type="protein sequence ID" value="PNY82033.1"/>
    <property type="molecule type" value="Genomic_DNA"/>
</dbReference>
<dbReference type="AlphaFoldDB" id="A0A2K3UZS6"/>
<name>A0A2K3UZS6_9DEIO</name>
<feature type="signal peptide" evidence="1">
    <location>
        <begin position="1"/>
        <end position="25"/>
    </location>
</feature>
<dbReference type="RefSeq" id="WP_103312472.1">
    <property type="nucleotide sequence ID" value="NZ_PPPD01000001.1"/>
</dbReference>
<feature type="chain" id="PRO_5014320432" description="Anaphase-promoting complex subunit 4 WD40 domain-containing protein" evidence="1">
    <location>
        <begin position="26"/>
        <end position="605"/>
    </location>
</feature>
<evidence type="ECO:0000313" key="3">
    <source>
        <dbReference type="Proteomes" id="UP000236379"/>
    </source>
</evidence>
<dbReference type="SUPFAM" id="SSF69322">
    <property type="entry name" value="Tricorn protease domain 2"/>
    <property type="match status" value="1"/>
</dbReference>
<organism evidence="2 3">
    <name type="scientific">Deinococcus koreensis</name>
    <dbReference type="NCBI Taxonomy" id="2054903"/>
    <lineage>
        <taxon>Bacteria</taxon>
        <taxon>Thermotogati</taxon>
        <taxon>Deinococcota</taxon>
        <taxon>Deinococci</taxon>
        <taxon>Deinococcales</taxon>
        <taxon>Deinococcaceae</taxon>
        <taxon>Deinococcus</taxon>
    </lineage>
</organism>
<proteinExistence type="predicted"/>
<dbReference type="Proteomes" id="UP000236379">
    <property type="component" value="Unassembled WGS sequence"/>
</dbReference>
<comment type="caution">
    <text evidence="2">The sequence shown here is derived from an EMBL/GenBank/DDBJ whole genome shotgun (WGS) entry which is preliminary data.</text>
</comment>
<keyword evidence="3" id="KW-1185">Reference proteome</keyword>
<evidence type="ECO:0008006" key="4">
    <source>
        <dbReference type="Google" id="ProtNLM"/>
    </source>
</evidence>
<accession>A0A2K3UZS6</accession>
<dbReference type="InterPro" id="IPR051200">
    <property type="entry name" value="Host-pathogen_enzymatic-act"/>
</dbReference>
<reference evidence="2 3" key="1">
    <citation type="submission" date="2018-01" db="EMBL/GenBank/DDBJ databases">
        <title>Deinococcus koreensis sp. nov., a radiation-resistant bacterium isolated from river water.</title>
        <authorList>
            <person name="Choi A."/>
        </authorList>
    </citation>
    <scope>NUCLEOTIDE SEQUENCE [LARGE SCALE GENOMIC DNA]</scope>
    <source>
        <strain evidence="2 3">SJW1-2</strain>
    </source>
</reference>
<gene>
    <name evidence="2" type="ORF">CVO96_12230</name>
</gene>
<evidence type="ECO:0000256" key="1">
    <source>
        <dbReference type="SAM" id="SignalP"/>
    </source>
</evidence>
<dbReference type="PANTHER" id="PTHR47197">
    <property type="entry name" value="PROTEIN NIRF"/>
    <property type="match status" value="1"/>
</dbReference>
<evidence type="ECO:0000313" key="2">
    <source>
        <dbReference type="EMBL" id="PNY82033.1"/>
    </source>
</evidence>
<protein>
    <recommendedName>
        <fullName evidence="4">Anaphase-promoting complex subunit 4 WD40 domain-containing protein</fullName>
    </recommendedName>
</protein>
<keyword evidence="1" id="KW-0732">Signal</keyword>
<dbReference type="Gene3D" id="2.130.10.10">
    <property type="entry name" value="YVTN repeat-like/Quinoprotein amine dehydrogenase"/>
    <property type="match status" value="2"/>
</dbReference>
<dbReference type="OrthoDB" id="53224at2"/>
<sequence>MKPAALLFGLTLGLLGSGLPAPASALTLQTAKVYTAPGADVTHAAPLPGGRWAVSADNAVMVLDAGLRVQRAWHTLQGPVVALAVSPDGARIAAMTRSRWTVWAADTGERLDSGEAFSSSLGFGADGTLLVMYRGGLLSNALGTDPARFRAIDVGTGWEDFVASPDGQTAVLGNADLVRLVRLEDQQVLAEAELSGDGSGLGATFSPDGQSVVVRTGAEGLLLRAGEDVVELDGGEDMDVRSGSVYFPSEREFVYASFGEGQRYDAQTGEALGDTLALSTFGPVARGKGGPGDSAPFLALGRGVARFDPVKRTEQGRVGLPSGNTWLGAFLSDGRPLAGVDEFVNLGTGQAQKVGALDDLYDYDAQAGAIWTLNGTAVSVYRGGKVSTLATLDEDAGYDTLVASPDGSLAVASGYDGLAVLSARTGKVVKKLTSKALKVEDIHGAALSPDGRSLLVVPHEGHVLRVDLGSGKQTTAFRLPSGDEVLSVQVGAGGTLAAISSDDDSVSSLSLIRPGSATPFKTVALDGRVRQVRFSPDGKLIALLTDASENALQVYDAASGARLAQTGRFNTTTSLLAWAPGGKQLMVGAGLLGQAGSTTIFNVLR</sequence>
<dbReference type="InterPro" id="IPR015943">
    <property type="entry name" value="WD40/YVTN_repeat-like_dom_sf"/>
</dbReference>